<proteinExistence type="predicted"/>
<protein>
    <recommendedName>
        <fullName evidence="3">Abortive infection protein</fullName>
    </recommendedName>
</protein>
<dbReference type="EMBL" id="QWIJ01000055">
    <property type="protein sequence ID" value="RMX88784.1"/>
    <property type="molecule type" value="Genomic_DNA"/>
</dbReference>
<dbReference type="SUPFAM" id="SSF51445">
    <property type="entry name" value="(Trans)glycosidases"/>
    <property type="match status" value="1"/>
</dbReference>
<dbReference type="VEuPathDB" id="FungiDB:BTJ68_12389"/>
<gene>
    <name evidence="1" type="ORF">D0869_01374</name>
</gene>
<dbReference type="Gene3D" id="3.20.20.80">
    <property type="entry name" value="Glycosidases"/>
    <property type="match status" value="1"/>
</dbReference>
<dbReference type="AlphaFoldDB" id="A0A3M6XD73"/>
<dbReference type="Proteomes" id="UP000281245">
    <property type="component" value="Unassembled WGS sequence"/>
</dbReference>
<dbReference type="OrthoDB" id="4426597at2759"/>
<dbReference type="InterPro" id="IPR017853">
    <property type="entry name" value="GH"/>
</dbReference>
<comment type="caution">
    <text evidence="1">The sequence shown here is derived from an EMBL/GenBank/DDBJ whole genome shotgun (WGS) entry which is preliminary data.</text>
</comment>
<name>A0A3M6XD73_HORWE</name>
<reference evidence="1 2" key="1">
    <citation type="journal article" date="2018" name="BMC Genomics">
        <title>Genomic evidence for intraspecific hybridization in a clonal and extremely halotolerant yeast.</title>
        <authorList>
            <person name="Gostincar C."/>
            <person name="Stajich J.E."/>
            <person name="Zupancic J."/>
            <person name="Zalar P."/>
            <person name="Gunde-Cimerman N."/>
        </authorList>
    </citation>
    <scope>NUCLEOTIDE SEQUENCE [LARGE SCALE GENOMIC DNA]</scope>
    <source>
        <strain evidence="1 2">EXF-6656</strain>
    </source>
</reference>
<sequence>MESKSLPKINAPRLWGVVYDVGLNFTGTGYSVEPFNPALVKQDMHVIASQLHATAIRIEGEDVSRLVLATRAAHDVGLAVYFNPWKMNATAEEARDYLLEAADAAEQLRSVDGVDVVFLVGCEYTIFSKGCFPGDTFAERVTWFGTQLSRTSEASLTDPPQAVLDQSVHLNKFLQVLVEATKKHFGGPISYSAGSWERVDWNIFDIVGIDHYRRGESAEDYVNSLDKFRLKKPLVVMEVGCCAYEGAGSRGDGGFALMKGVNPDGSGIFENDSVPTRSETEQADYIEAQLGLLQSQDLQAAFVYLFSFPSFPAGEGDRDLDMMAFSLVKTFHQDDVRSKAMPPWEPKEAFHRLAGIFDRFARTT</sequence>
<evidence type="ECO:0000313" key="1">
    <source>
        <dbReference type="EMBL" id="RMX88784.1"/>
    </source>
</evidence>
<organism evidence="1 2">
    <name type="scientific">Hortaea werneckii</name>
    <name type="common">Black yeast</name>
    <name type="synonym">Cladosporium werneckii</name>
    <dbReference type="NCBI Taxonomy" id="91943"/>
    <lineage>
        <taxon>Eukaryota</taxon>
        <taxon>Fungi</taxon>
        <taxon>Dikarya</taxon>
        <taxon>Ascomycota</taxon>
        <taxon>Pezizomycotina</taxon>
        <taxon>Dothideomycetes</taxon>
        <taxon>Dothideomycetidae</taxon>
        <taxon>Mycosphaerellales</taxon>
        <taxon>Teratosphaeriaceae</taxon>
        <taxon>Hortaea</taxon>
    </lineage>
</organism>
<accession>A0A3M6XD73</accession>
<evidence type="ECO:0000313" key="2">
    <source>
        <dbReference type="Proteomes" id="UP000281245"/>
    </source>
</evidence>
<evidence type="ECO:0008006" key="3">
    <source>
        <dbReference type="Google" id="ProtNLM"/>
    </source>
</evidence>